<evidence type="ECO:0000313" key="3">
    <source>
        <dbReference type="Proteomes" id="UP000187209"/>
    </source>
</evidence>
<sequence length="195" mass="22599">MRIQAGLIILKYLLQKPLLHKFLLWKFLFPMRRPRNVSKIPLPRSVKDSLPRNKTRPDSPGLRVPKSEPSKAQTGRPTSAPPKREKNIDDFGARLHNKAQEIEQKKQKIRKSLKVNYSFRPTLAENTNRWLNRSNRENHKNSYEEIAVVSSASILNFTKNPHPVSVNFSNNSEQGHCFKYKPSMLSRSELKCSEL</sequence>
<evidence type="ECO:0000256" key="1">
    <source>
        <dbReference type="SAM" id="MobiDB-lite"/>
    </source>
</evidence>
<accession>A0A1R2CEZ6</accession>
<keyword evidence="3" id="KW-1185">Reference proteome</keyword>
<evidence type="ECO:0000313" key="2">
    <source>
        <dbReference type="EMBL" id="OMJ87573.1"/>
    </source>
</evidence>
<feature type="compositionally biased region" description="Basic and acidic residues" evidence="1">
    <location>
        <begin position="45"/>
        <end position="57"/>
    </location>
</feature>
<reference evidence="2 3" key="1">
    <citation type="submission" date="2016-11" db="EMBL/GenBank/DDBJ databases">
        <title>The macronuclear genome of Stentor coeruleus: a giant cell with tiny introns.</title>
        <authorList>
            <person name="Slabodnick M."/>
            <person name="Ruby J.G."/>
            <person name="Reiff S.B."/>
            <person name="Swart E.C."/>
            <person name="Gosai S."/>
            <person name="Prabakaran S."/>
            <person name="Witkowska E."/>
            <person name="Larue G.E."/>
            <person name="Fisher S."/>
            <person name="Freeman R.M."/>
            <person name="Gunawardena J."/>
            <person name="Chu W."/>
            <person name="Stover N.A."/>
            <person name="Gregory B.D."/>
            <person name="Nowacki M."/>
            <person name="Derisi J."/>
            <person name="Roy S.W."/>
            <person name="Marshall W.F."/>
            <person name="Sood P."/>
        </authorList>
    </citation>
    <scope>NUCLEOTIDE SEQUENCE [LARGE SCALE GENOMIC DNA]</scope>
    <source>
        <strain evidence="2">WM001</strain>
    </source>
</reference>
<feature type="region of interest" description="Disordered" evidence="1">
    <location>
        <begin position="38"/>
        <end position="87"/>
    </location>
</feature>
<gene>
    <name evidence="2" type="ORF">SteCoe_10658</name>
</gene>
<proteinExistence type="predicted"/>
<dbReference type="EMBL" id="MPUH01000173">
    <property type="protein sequence ID" value="OMJ87573.1"/>
    <property type="molecule type" value="Genomic_DNA"/>
</dbReference>
<organism evidence="2 3">
    <name type="scientific">Stentor coeruleus</name>
    <dbReference type="NCBI Taxonomy" id="5963"/>
    <lineage>
        <taxon>Eukaryota</taxon>
        <taxon>Sar</taxon>
        <taxon>Alveolata</taxon>
        <taxon>Ciliophora</taxon>
        <taxon>Postciliodesmatophora</taxon>
        <taxon>Heterotrichea</taxon>
        <taxon>Heterotrichida</taxon>
        <taxon>Stentoridae</taxon>
        <taxon>Stentor</taxon>
    </lineage>
</organism>
<dbReference type="Proteomes" id="UP000187209">
    <property type="component" value="Unassembled WGS sequence"/>
</dbReference>
<protein>
    <submittedName>
        <fullName evidence="2">Uncharacterized protein</fullName>
    </submittedName>
</protein>
<dbReference type="AlphaFoldDB" id="A0A1R2CEZ6"/>
<comment type="caution">
    <text evidence="2">The sequence shown here is derived from an EMBL/GenBank/DDBJ whole genome shotgun (WGS) entry which is preliminary data.</text>
</comment>
<name>A0A1R2CEZ6_9CILI</name>